<dbReference type="EMBL" id="JAGKQM010000006">
    <property type="protein sequence ID" value="KAH0922599.1"/>
    <property type="molecule type" value="Genomic_DNA"/>
</dbReference>
<dbReference type="Gene3D" id="1.10.8.60">
    <property type="match status" value="1"/>
</dbReference>
<keyword evidence="2" id="KW-0067">ATP-binding</keyword>
<feature type="compositionally biased region" description="Basic and acidic residues" evidence="3">
    <location>
        <begin position="209"/>
        <end position="221"/>
    </location>
</feature>
<proteinExistence type="predicted"/>
<dbReference type="InterPro" id="IPR050052">
    <property type="entry name" value="ATP-dep_Clp_protease_ClpX"/>
</dbReference>
<dbReference type="InterPro" id="IPR019489">
    <property type="entry name" value="Clp_ATPase_C"/>
</dbReference>
<dbReference type="InterPro" id="IPR027417">
    <property type="entry name" value="P-loop_NTPase"/>
</dbReference>
<name>A0ABQ8CZR9_BRANA</name>
<dbReference type="SMART" id="SM01086">
    <property type="entry name" value="ClpB_D2-small"/>
    <property type="match status" value="1"/>
</dbReference>
<evidence type="ECO:0000256" key="3">
    <source>
        <dbReference type="SAM" id="MobiDB-lite"/>
    </source>
</evidence>
<reference evidence="5 6" key="1">
    <citation type="submission" date="2021-05" db="EMBL/GenBank/DDBJ databases">
        <title>Genome Assembly of Synthetic Allotetraploid Brassica napus Reveals Homoeologous Exchanges between Subgenomes.</title>
        <authorList>
            <person name="Davis J.T."/>
        </authorList>
    </citation>
    <scope>NUCLEOTIDE SEQUENCE [LARGE SCALE GENOMIC DNA]</scope>
    <source>
        <strain evidence="6">cv. Da-Ae</strain>
        <tissue evidence="5">Seedling</tissue>
    </source>
</reference>
<keyword evidence="1" id="KW-0547">Nucleotide-binding</keyword>
<evidence type="ECO:0000259" key="4">
    <source>
        <dbReference type="SMART" id="SM01086"/>
    </source>
</evidence>
<dbReference type="PANTHER" id="PTHR48102:SF4">
    <property type="entry name" value="CLP PROTEASE REGULATORY SUBUNIT CLPX2, MITOCHONDRIAL"/>
    <property type="match status" value="1"/>
</dbReference>
<sequence>KLHITLGDLLPYDGCSQIKVKIVEDCLPPPPPFSHDIRILLRMVSFLSSLNPWNEDQLVQVLTEPRSALGKQYKKLFRMNNVQLHFTEGATRLIARKAMSKNTGARGLRSILESILTEAMFEVPDSKSEGSQSIKAVLVDEEAVGSDCKLAISILIKIKGLRHQVFVMLLIMSTKIECVPGSKGDEADAECKKCQDPRDVRIQEMSGSKGDEADAEGKKALEVMSART</sequence>
<feature type="domain" description="Clp ATPase C-terminal" evidence="4">
    <location>
        <begin position="53"/>
        <end position="145"/>
    </location>
</feature>
<dbReference type="SUPFAM" id="SSF52540">
    <property type="entry name" value="P-loop containing nucleoside triphosphate hydrolases"/>
    <property type="match status" value="1"/>
</dbReference>
<evidence type="ECO:0000256" key="1">
    <source>
        <dbReference type="ARBA" id="ARBA00022741"/>
    </source>
</evidence>
<accession>A0ABQ8CZR9</accession>
<comment type="caution">
    <text evidence="5">The sequence shown here is derived from an EMBL/GenBank/DDBJ whole genome shotgun (WGS) entry which is preliminary data.</text>
</comment>
<organism evidence="5 6">
    <name type="scientific">Brassica napus</name>
    <name type="common">Rape</name>
    <dbReference type="NCBI Taxonomy" id="3708"/>
    <lineage>
        <taxon>Eukaryota</taxon>
        <taxon>Viridiplantae</taxon>
        <taxon>Streptophyta</taxon>
        <taxon>Embryophyta</taxon>
        <taxon>Tracheophyta</taxon>
        <taxon>Spermatophyta</taxon>
        <taxon>Magnoliopsida</taxon>
        <taxon>eudicotyledons</taxon>
        <taxon>Gunneridae</taxon>
        <taxon>Pentapetalae</taxon>
        <taxon>rosids</taxon>
        <taxon>malvids</taxon>
        <taxon>Brassicales</taxon>
        <taxon>Brassicaceae</taxon>
        <taxon>Brassiceae</taxon>
        <taxon>Brassica</taxon>
    </lineage>
</organism>
<evidence type="ECO:0000313" key="6">
    <source>
        <dbReference type="Proteomes" id="UP000824890"/>
    </source>
</evidence>
<feature type="region of interest" description="Disordered" evidence="3">
    <location>
        <begin position="204"/>
        <end position="228"/>
    </location>
</feature>
<dbReference type="Proteomes" id="UP000824890">
    <property type="component" value="Unassembled WGS sequence"/>
</dbReference>
<dbReference type="Pfam" id="PF10431">
    <property type="entry name" value="ClpB_D2-small"/>
    <property type="match status" value="1"/>
</dbReference>
<evidence type="ECO:0000313" key="5">
    <source>
        <dbReference type="EMBL" id="KAH0922599.1"/>
    </source>
</evidence>
<gene>
    <name evidence="5" type="ORF">HID58_022617</name>
</gene>
<evidence type="ECO:0000256" key="2">
    <source>
        <dbReference type="ARBA" id="ARBA00022840"/>
    </source>
</evidence>
<dbReference type="PANTHER" id="PTHR48102">
    <property type="entry name" value="ATP-DEPENDENT CLP PROTEASE ATP-BINDING SUBUNIT CLPX-LIKE, MITOCHONDRIAL-RELATED"/>
    <property type="match status" value="1"/>
</dbReference>
<protein>
    <recommendedName>
        <fullName evidence="4">Clp ATPase C-terminal domain-containing protein</fullName>
    </recommendedName>
</protein>
<feature type="non-terminal residue" evidence="5">
    <location>
        <position position="1"/>
    </location>
</feature>
<keyword evidence="6" id="KW-1185">Reference proteome</keyword>